<protein>
    <submittedName>
        <fullName evidence="2">Uncharacterized protein</fullName>
    </submittedName>
</protein>
<feature type="region of interest" description="Disordered" evidence="1">
    <location>
        <begin position="1"/>
        <end position="43"/>
    </location>
</feature>
<evidence type="ECO:0000313" key="3">
    <source>
        <dbReference type="Proteomes" id="UP000498740"/>
    </source>
</evidence>
<organism evidence="2 3">
    <name type="scientific">Streptomyces microflavus</name>
    <name type="common">Streptomyces lipmanii</name>
    <dbReference type="NCBI Taxonomy" id="1919"/>
    <lineage>
        <taxon>Bacteria</taxon>
        <taxon>Bacillati</taxon>
        <taxon>Actinomycetota</taxon>
        <taxon>Actinomycetes</taxon>
        <taxon>Kitasatosporales</taxon>
        <taxon>Streptomycetaceae</taxon>
        <taxon>Streptomyces</taxon>
    </lineage>
</organism>
<accession>A0A7J0CK75</accession>
<gene>
    <name evidence="2" type="ORF">Smic_06930</name>
</gene>
<dbReference type="EMBL" id="BLWD01000001">
    <property type="protein sequence ID" value="GFN02137.1"/>
    <property type="molecule type" value="Genomic_DNA"/>
</dbReference>
<evidence type="ECO:0000313" key="2">
    <source>
        <dbReference type="EMBL" id="GFN02137.1"/>
    </source>
</evidence>
<proteinExistence type="predicted"/>
<reference evidence="2 3" key="1">
    <citation type="submission" date="2020-05" db="EMBL/GenBank/DDBJ databases">
        <title>Whole genome shotgun sequence of Streptomyces microflavus NBRC 13062.</title>
        <authorList>
            <person name="Komaki H."/>
            <person name="Tamura T."/>
        </authorList>
    </citation>
    <scope>NUCLEOTIDE SEQUENCE [LARGE SCALE GENOMIC DNA]</scope>
    <source>
        <strain evidence="2 3">NBRC 13062</strain>
    </source>
</reference>
<dbReference type="AlphaFoldDB" id="A0A7J0CK75"/>
<comment type="caution">
    <text evidence="2">The sequence shown here is derived from an EMBL/GenBank/DDBJ whole genome shotgun (WGS) entry which is preliminary data.</text>
</comment>
<name>A0A7J0CK75_STRMI</name>
<evidence type="ECO:0000256" key="1">
    <source>
        <dbReference type="SAM" id="MobiDB-lite"/>
    </source>
</evidence>
<dbReference type="Proteomes" id="UP000498740">
    <property type="component" value="Unassembled WGS sequence"/>
</dbReference>
<feature type="compositionally biased region" description="Polar residues" evidence="1">
    <location>
        <begin position="28"/>
        <end position="42"/>
    </location>
</feature>
<sequence length="113" mass="12025">MTSATPTTPPSSPTSNQPGGNAPIDQTAKATPSSAARSSTGRITARRTWCNVEASVRSDRRRRWLTAVDRAGNALSDMGILVSGKVRLGVLRRKGLARSVAARRIDRAVDHST</sequence>